<protein>
    <submittedName>
        <fullName evidence="1">5'/3'-nucleotidase SurE</fullName>
        <ecNumber evidence="1">3.1.3.5</ecNumber>
        <ecNumber evidence="1">3.1.3.6</ecNumber>
    </submittedName>
</protein>
<comment type="caution">
    <text evidence="1">The sequence shown here is derived from an EMBL/GenBank/DDBJ whole genome shotgun (WGS) entry which is preliminary data.</text>
</comment>
<dbReference type="Proteomes" id="UP000033636">
    <property type="component" value="Unassembled WGS sequence"/>
</dbReference>
<proteinExistence type="predicted"/>
<gene>
    <name evidence="1" type="primary">surE</name>
    <name evidence="1" type="ORF">TU35_001640</name>
</gene>
<evidence type="ECO:0000313" key="1">
    <source>
        <dbReference type="EMBL" id="MFB6489942.1"/>
    </source>
</evidence>
<name>A0ACC6UYR4_9CREN</name>
<sequence length="252" mass="27083">MKILLTNDDGPSSTTLAPTVELLESLGHEVVVVLPEKQRSATGLARTYHKPLRVKRAGGYYLVNGFPADAVFLGLKLLARDADLVISGVNIGENIGFESIYGSGTVAAALQAGVLGYKAIALSAEAGASLDLTLGVLRAAVEASEEWPPDLLAVSINVPATWRGSIEAARRPATHVFLEELHNFIDPKGEPFYWRWGPRGDGFREDSDAYYFYVERAIVVMGLCATGVCAPGRFVESFKSAFKRAGLIGKRA</sequence>
<accession>A0ACC6UYR4</accession>
<reference evidence="1" key="1">
    <citation type="submission" date="2024-07" db="EMBL/GenBank/DDBJ databases">
        <title>Metagenome and Metagenome-Assembled Genomes of Archaea from a hot spring from the geothermal field of Los Azufres, Mexico.</title>
        <authorList>
            <person name="Marin-Paredes R."/>
            <person name="Martinez-Romero E."/>
            <person name="Servin-Garciduenas L.E."/>
        </authorList>
    </citation>
    <scope>NUCLEOTIDE SEQUENCE</scope>
</reference>
<dbReference type="EC" id="3.1.3.6" evidence="1"/>
<organism evidence="1 2">
    <name type="scientific">Thermoproteus sp. AZ2</name>
    <dbReference type="NCBI Taxonomy" id="1609232"/>
    <lineage>
        <taxon>Archaea</taxon>
        <taxon>Thermoproteota</taxon>
        <taxon>Thermoprotei</taxon>
        <taxon>Thermoproteales</taxon>
        <taxon>Thermoproteaceae</taxon>
        <taxon>Thermoproteus</taxon>
    </lineage>
</organism>
<dbReference type="EC" id="3.1.3.5" evidence="1"/>
<dbReference type="EMBL" id="JZWT02000003">
    <property type="protein sequence ID" value="MFB6489942.1"/>
    <property type="molecule type" value="Genomic_DNA"/>
</dbReference>
<keyword evidence="1" id="KW-0378">Hydrolase</keyword>
<evidence type="ECO:0000313" key="2">
    <source>
        <dbReference type="Proteomes" id="UP000033636"/>
    </source>
</evidence>